<dbReference type="VEuPathDB" id="CryptoDB:Vbra_7779"/>
<feature type="compositionally biased region" description="Basic and acidic residues" evidence="1">
    <location>
        <begin position="32"/>
        <end position="48"/>
    </location>
</feature>
<dbReference type="EMBL" id="CDMY01000258">
    <property type="protein sequence ID" value="CEL97904.1"/>
    <property type="molecule type" value="Genomic_DNA"/>
</dbReference>
<accession>A0A0G4ELL3</accession>
<proteinExistence type="predicted"/>
<evidence type="ECO:0000256" key="1">
    <source>
        <dbReference type="SAM" id="MobiDB-lite"/>
    </source>
</evidence>
<sequence length="264" mass="28079">MVKQSDGGGGQRKQQGAAASSSGGGKSSGVGKTDKGPGNHESIMKPRTTDGVSQEDLDKWAKAGLCLRCGKDHEYYRCCKWRAELIAQGWKIPAGQPADKGADGRPRLNFDEDRLQLPDVCEGKSVALLLDGGSQAAVMDGGASLHIQGSERPTPGLSIKTAKEGQDLHMECRGDALIVIKDKNGVELPMKLSHVYVAPDCAAILISERQLHTRGGGVHKTRVVPLTCVAGGYRLMMRPWTEADDKRAEEMAASVTVGDAMVTS</sequence>
<evidence type="ECO:0000313" key="2">
    <source>
        <dbReference type="EMBL" id="CEL97904.1"/>
    </source>
</evidence>
<feature type="compositionally biased region" description="Low complexity" evidence="1">
    <location>
        <begin position="12"/>
        <end position="21"/>
    </location>
</feature>
<keyword evidence="3" id="KW-1185">Reference proteome</keyword>
<feature type="region of interest" description="Disordered" evidence="1">
    <location>
        <begin position="1"/>
        <end position="55"/>
    </location>
</feature>
<gene>
    <name evidence="2" type="ORF">Vbra_7779</name>
</gene>
<reference evidence="2 3" key="1">
    <citation type="submission" date="2014-11" db="EMBL/GenBank/DDBJ databases">
        <authorList>
            <person name="Zhu J."/>
            <person name="Qi W."/>
            <person name="Song R."/>
        </authorList>
    </citation>
    <scope>NUCLEOTIDE SEQUENCE [LARGE SCALE GENOMIC DNA]</scope>
</reference>
<protein>
    <submittedName>
        <fullName evidence="2">Uncharacterized protein</fullName>
    </submittedName>
</protein>
<dbReference type="Proteomes" id="UP000041254">
    <property type="component" value="Unassembled WGS sequence"/>
</dbReference>
<feature type="compositionally biased region" description="Gly residues" evidence="1">
    <location>
        <begin position="1"/>
        <end position="11"/>
    </location>
</feature>
<evidence type="ECO:0000313" key="3">
    <source>
        <dbReference type="Proteomes" id="UP000041254"/>
    </source>
</evidence>
<organism evidence="2 3">
    <name type="scientific">Vitrella brassicaformis (strain CCMP3155)</name>
    <dbReference type="NCBI Taxonomy" id="1169540"/>
    <lineage>
        <taxon>Eukaryota</taxon>
        <taxon>Sar</taxon>
        <taxon>Alveolata</taxon>
        <taxon>Colpodellida</taxon>
        <taxon>Vitrellaceae</taxon>
        <taxon>Vitrella</taxon>
    </lineage>
</organism>
<name>A0A0G4ELL3_VITBC</name>
<dbReference type="InParanoid" id="A0A0G4ELL3"/>
<dbReference type="AlphaFoldDB" id="A0A0G4ELL3"/>
<dbReference type="PhylomeDB" id="A0A0G4ELL3"/>